<proteinExistence type="predicted"/>
<dbReference type="Pfam" id="PF06725">
    <property type="entry name" value="3D"/>
    <property type="match status" value="1"/>
</dbReference>
<keyword evidence="5" id="KW-1185">Reference proteome</keyword>
<comment type="caution">
    <text evidence="4">The sequence shown here is derived from an EMBL/GenBank/DDBJ whole genome shotgun (WGS) entry which is preliminary data.</text>
</comment>
<reference evidence="4 5" key="1">
    <citation type="journal article" date="2017" name="Genome Announc.">
        <title>Draft Genome Sequence of Romboutsia weinsteinii sp. nov. Strain CCRI-19649(T) Isolated from Surface Water.</title>
        <authorList>
            <person name="Maheux A.F."/>
            <person name="Boudreau D.K."/>
            <person name="Berube E."/>
            <person name="Boissinot M."/>
            <person name="Cantin P."/>
            <person name="Raymond F."/>
            <person name="Corbeil J."/>
            <person name="Omar R.F."/>
            <person name="Bergeron M.G."/>
        </authorList>
    </citation>
    <scope>NUCLEOTIDE SEQUENCE [LARGE SCALE GENOMIC DNA]</scope>
    <source>
        <strain evidence="4 5">CCRI-19649</strain>
    </source>
</reference>
<dbReference type="Pfam" id="PF07501">
    <property type="entry name" value="G5"/>
    <property type="match status" value="1"/>
</dbReference>
<feature type="transmembrane region" description="Helical" evidence="2">
    <location>
        <begin position="7"/>
        <end position="29"/>
    </location>
</feature>
<dbReference type="AlphaFoldDB" id="A0A371J6M7"/>
<dbReference type="RefSeq" id="WP_094369535.1">
    <property type="nucleotide sequence ID" value="NZ_NOJY02000007.1"/>
</dbReference>
<dbReference type="Gene3D" id="2.40.40.10">
    <property type="entry name" value="RlpA-like domain"/>
    <property type="match status" value="1"/>
</dbReference>
<dbReference type="SUPFAM" id="SSF50685">
    <property type="entry name" value="Barwin-like endoglucanases"/>
    <property type="match status" value="1"/>
</dbReference>
<protein>
    <submittedName>
        <fullName evidence="4">DUF348 domain-containing protein</fullName>
    </submittedName>
</protein>
<organism evidence="4 5">
    <name type="scientific">Romboutsia weinsteinii</name>
    <dbReference type="NCBI Taxonomy" id="2020949"/>
    <lineage>
        <taxon>Bacteria</taxon>
        <taxon>Bacillati</taxon>
        <taxon>Bacillota</taxon>
        <taxon>Clostridia</taxon>
        <taxon>Peptostreptococcales</taxon>
        <taxon>Peptostreptococcaceae</taxon>
        <taxon>Romboutsia</taxon>
    </lineage>
</organism>
<evidence type="ECO:0000259" key="3">
    <source>
        <dbReference type="PROSITE" id="PS51109"/>
    </source>
</evidence>
<dbReference type="PROSITE" id="PS51109">
    <property type="entry name" value="G5"/>
    <property type="match status" value="1"/>
</dbReference>
<dbReference type="Proteomes" id="UP000215694">
    <property type="component" value="Unassembled WGS sequence"/>
</dbReference>
<dbReference type="PANTHER" id="PTHR39160">
    <property type="entry name" value="CELL WALL-BINDING PROTEIN YOCH"/>
    <property type="match status" value="1"/>
</dbReference>
<dbReference type="SMART" id="SM01208">
    <property type="entry name" value="G5"/>
    <property type="match status" value="1"/>
</dbReference>
<dbReference type="EMBL" id="NOJY02000007">
    <property type="protein sequence ID" value="RDY28394.1"/>
    <property type="molecule type" value="Genomic_DNA"/>
</dbReference>
<evidence type="ECO:0000313" key="5">
    <source>
        <dbReference type="Proteomes" id="UP000215694"/>
    </source>
</evidence>
<dbReference type="Gene3D" id="2.20.230.10">
    <property type="entry name" value="Resuscitation-promoting factor rpfb"/>
    <property type="match status" value="1"/>
</dbReference>
<keyword evidence="1" id="KW-0732">Signal</keyword>
<dbReference type="GO" id="GO:0009254">
    <property type="term" value="P:peptidoglycan turnover"/>
    <property type="evidence" value="ECO:0007669"/>
    <property type="project" value="InterPro"/>
</dbReference>
<keyword evidence="2" id="KW-0812">Transmembrane</keyword>
<sequence length="265" mass="29301">MSLRDKKIIISATLAVLLLIVFLGGYWTLEKEGLTLIVKGEEIKVHSFKNSIKEVLLENNIEYDDDDEISPSVDTKLEDYMTIKVVDVNVKQLTEYEDIEYETKIIEDNNLEKGKTKIEQDGENGKKELSYKLTYHDGELVDKALVSEAISKDVVDKVVKKGIKEEVIVASRGESSRSGNGMKVVATAYAGDGITSTGTVPKWGTIAVDPSVIPYGTKVYIPQFGMTFVAEDCGGAIKGNKIDIFMGSESEAYSWGRRTIDIVIN</sequence>
<keyword evidence="2" id="KW-1133">Transmembrane helix</keyword>
<dbReference type="InterPro" id="IPR010611">
    <property type="entry name" value="3D_dom"/>
</dbReference>
<dbReference type="GO" id="GO:0004553">
    <property type="term" value="F:hydrolase activity, hydrolyzing O-glycosyl compounds"/>
    <property type="evidence" value="ECO:0007669"/>
    <property type="project" value="InterPro"/>
</dbReference>
<dbReference type="OrthoDB" id="9798935at2"/>
<dbReference type="InterPro" id="IPR011098">
    <property type="entry name" value="G5_dom"/>
</dbReference>
<dbReference type="InterPro" id="IPR051933">
    <property type="entry name" value="Resuscitation_pf_RpfB"/>
</dbReference>
<accession>A0A371J6M7</accession>
<gene>
    <name evidence="4" type="ORF">CHL78_005700</name>
</gene>
<keyword evidence="2" id="KW-0472">Membrane</keyword>
<dbReference type="PANTHER" id="PTHR39160:SF4">
    <property type="entry name" value="RESUSCITATION-PROMOTING FACTOR RPFB"/>
    <property type="match status" value="1"/>
</dbReference>
<evidence type="ECO:0000256" key="2">
    <source>
        <dbReference type="SAM" id="Phobius"/>
    </source>
</evidence>
<dbReference type="InterPro" id="IPR036908">
    <property type="entry name" value="RlpA-like_sf"/>
</dbReference>
<dbReference type="CDD" id="cd14667">
    <property type="entry name" value="3D_containing_proteins"/>
    <property type="match status" value="1"/>
</dbReference>
<dbReference type="InterPro" id="IPR059180">
    <property type="entry name" value="3D_YorM"/>
</dbReference>
<name>A0A371J6M7_9FIRM</name>
<dbReference type="Pfam" id="PF03990">
    <property type="entry name" value="DUF348"/>
    <property type="match status" value="1"/>
</dbReference>
<dbReference type="GO" id="GO:0019867">
    <property type="term" value="C:outer membrane"/>
    <property type="evidence" value="ECO:0007669"/>
    <property type="project" value="InterPro"/>
</dbReference>
<evidence type="ECO:0000313" key="4">
    <source>
        <dbReference type="EMBL" id="RDY28394.1"/>
    </source>
</evidence>
<feature type="domain" description="G5" evidence="3">
    <location>
        <begin position="85"/>
        <end position="165"/>
    </location>
</feature>
<dbReference type="InterPro" id="IPR007137">
    <property type="entry name" value="DUF348"/>
</dbReference>
<evidence type="ECO:0000256" key="1">
    <source>
        <dbReference type="ARBA" id="ARBA00022729"/>
    </source>
</evidence>